<gene>
    <name evidence="5" type="primary">LOC101864415</name>
</gene>
<comment type="similarity">
    <text evidence="1">Belongs to the TCAB1 family.</text>
</comment>
<keyword evidence="4" id="KW-1185">Reference proteome</keyword>
<dbReference type="InterPro" id="IPR051150">
    <property type="entry name" value="SWT21/TCAB1_mRNA_Telomere"/>
</dbReference>
<evidence type="ECO:0000256" key="2">
    <source>
        <dbReference type="ARBA" id="ARBA00041558"/>
    </source>
</evidence>
<dbReference type="Gene3D" id="2.130.10.10">
    <property type="entry name" value="YVTN repeat-like/Quinoprotein amine dehydrogenase"/>
    <property type="match status" value="1"/>
</dbReference>
<dbReference type="RefSeq" id="XP_005106740.2">
    <property type="nucleotide sequence ID" value="XM_005106683.3"/>
</dbReference>
<feature type="region of interest" description="Disordered" evidence="3">
    <location>
        <begin position="165"/>
        <end position="211"/>
    </location>
</feature>
<dbReference type="PANTHER" id="PTHR13211:SF0">
    <property type="entry name" value="TELOMERASE CAJAL BODY PROTEIN 1"/>
    <property type="match status" value="1"/>
</dbReference>
<reference evidence="5" key="1">
    <citation type="submission" date="2025-08" db="UniProtKB">
        <authorList>
            <consortium name="RefSeq"/>
        </authorList>
    </citation>
    <scope>IDENTIFICATION</scope>
</reference>
<proteinExistence type="inferred from homology"/>
<dbReference type="Pfam" id="PF00400">
    <property type="entry name" value="WD40"/>
    <property type="match status" value="3"/>
</dbReference>
<organism evidence="4 5">
    <name type="scientific">Aplysia californica</name>
    <name type="common">California sea hare</name>
    <dbReference type="NCBI Taxonomy" id="6500"/>
    <lineage>
        <taxon>Eukaryota</taxon>
        <taxon>Metazoa</taxon>
        <taxon>Spiralia</taxon>
        <taxon>Lophotrochozoa</taxon>
        <taxon>Mollusca</taxon>
        <taxon>Gastropoda</taxon>
        <taxon>Heterobranchia</taxon>
        <taxon>Euthyneura</taxon>
        <taxon>Tectipleura</taxon>
        <taxon>Aplysiida</taxon>
        <taxon>Aplysioidea</taxon>
        <taxon>Aplysiidae</taxon>
        <taxon>Aplysia</taxon>
    </lineage>
</organism>
<dbReference type="PANTHER" id="PTHR13211">
    <property type="entry name" value="TELOMERASE CAJAL BODY PROTEIN 1"/>
    <property type="match status" value="1"/>
</dbReference>
<evidence type="ECO:0000256" key="1">
    <source>
        <dbReference type="ARBA" id="ARBA00038279"/>
    </source>
</evidence>
<accession>A0ABM0K1U0</accession>
<dbReference type="InterPro" id="IPR001680">
    <property type="entry name" value="WD40_rpt"/>
</dbReference>
<evidence type="ECO:0000313" key="4">
    <source>
        <dbReference type="Proteomes" id="UP000694888"/>
    </source>
</evidence>
<protein>
    <recommendedName>
        <fullName evidence="2">WD repeat-containing protein 79</fullName>
    </recommendedName>
</protein>
<evidence type="ECO:0000256" key="3">
    <source>
        <dbReference type="SAM" id="MobiDB-lite"/>
    </source>
</evidence>
<name>A0ABM0K1U0_APLCA</name>
<dbReference type="Proteomes" id="UP000694888">
    <property type="component" value="Unplaced"/>
</dbReference>
<sequence length="616" mass="67291">MSETDEQPVILQSGLEEPLCPAVTSVSPIVASEGFVTTADVSCTSVTALDNRPTCSDNEARCAGPSYETISKLSELKSSPSCTTEVNEIGNVEMFSQEEAEVCVAKDCTVTAEGTKDENSAGTLFSTTQRENLTQCHDSVGSITQTSQQDSGEIERESNIIVPSETVSESTLCSRNEDVSATETMETAGGEAAAGASGSHPQPSQCPAPAEDIPAESATAVQDHMMAEYDVEPAVYADSSYCLARTCVPQFLAEARKEFEEGSGDNFLRGCKWSPDGSCIVTNSNDNRLRLYSVVHDQDTSMTPSFVLKEGSQIYDFAWLPQMSSAVPESNRLACTCSSIPVHLWNTSTGERQASYRAYDQYDEVTAAYSLGFSLDGRKLYAGYDKVIRIFDTEYPVRSCKTIKTFDSKRKEGQSGIISCFAVSPDNNGLYVAGSYSRHIGIYDTSCDRLVCLMQGQRGGITHVMFSPDGTKLYSGGRKDAEILCWDMRNTGKILFSVLRDVKTNQRMYFDLSQSGRYLTTGNHDGSVAFWDTLLPGEEVNGEVFLKPCSQFQAHEDCVNGVSLNHQHGILATASGQRHFNNFQNYDSDETDDEMDAEEVRDFSLKLWSLSASSQS</sequence>
<dbReference type="SUPFAM" id="SSF50978">
    <property type="entry name" value="WD40 repeat-like"/>
    <property type="match status" value="1"/>
</dbReference>
<dbReference type="GeneID" id="101864415"/>
<dbReference type="InterPro" id="IPR036322">
    <property type="entry name" value="WD40_repeat_dom_sf"/>
</dbReference>
<feature type="compositionally biased region" description="Low complexity" evidence="3">
    <location>
        <begin position="181"/>
        <end position="199"/>
    </location>
</feature>
<dbReference type="SMART" id="SM00320">
    <property type="entry name" value="WD40"/>
    <property type="match status" value="7"/>
</dbReference>
<feature type="compositionally biased region" description="Polar residues" evidence="3">
    <location>
        <begin position="165"/>
        <end position="174"/>
    </location>
</feature>
<evidence type="ECO:0000313" key="5">
    <source>
        <dbReference type="RefSeq" id="XP_005106740.2"/>
    </source>
</evidence>
<dbReference type="InterPro" id="IPR015943">
    <property type="entry name" value="WD40/YVTN_repeat-like_dom_sf"/>
</dbReference>